<protein>
    <submittedName>
        <fullName evidence="2">Thioredoxin domain-containing protein</fullName>
    </submittedName>
</protein>
<dbReference type="EMBL" id="JAUQYP010000001">
    <property type="protein sequence ID" value="MDO8107710.1"/>
    <property type="molecule type" value="Genomic_DNA"/>
</dbReference>
<dbReference type="CDD" id="cd02955">
    <property type="entry name" value="SSP411"/>
    <property type="match status" value="1"/>
</dbReference>
<dbReference type="PANTHER" id="PTHR42899:SF1">
    <property type="entry name" value="SPERMATOGENESIS-ASSOCIATED PROTEIN 20"/>
    <property type="match status" value="1"/>
</dbReference>
<dbReference type="InterPro" id="IPR004879">
    <property type="entry name" value="Ssp411-like_TRX"/>
</dbReference>
<dbReference type="SUPFAM" id="SSF48208">
    <property type="entry name" value="Six-hairpin glycosidases"/>
    <property type="match status" value="1"/>
</dbReference>
<feature type="domain" description="Spermatogenesis-associated protein 20-like TRX" evidence="1">
    <location>
        <begin position="3"/>
        <end position="163"/>
    </location>
</feature>
<dbReference type="InterPro" id="IPR024705">
    <property type="entry name" value="Ssp411"/>
</dbReference>
<keyword evidence="3" id="KW-1185">Reference proteome</keyword>
<dbReference type="Proteomes" id="UP001232536">
    <property type="component" value="Unassembled WGS sequence"/>
</dbReference>
<dbReference type="SUPFAM" id="SSF52833">
    <property type="entry name" value="Thioredoxin-like"/>
    <property type="match status" value="1"/>
</dbReference>
<gene>
    <name evidence="2" type="ORF">Q6348_10935</name>
</gene>
<proteinExistence type="predicted"/>
<dbReference type="Gene3D" id="3.40.30.10">
    <property type="entry name" value="Glutaredoxin"/>
    <property type="match status" value="1"/>
</dbReference>
<evidence type="ECO:0000313" key="2">
    <source>
        <dbReference type="EMBL" id="MDO8107710.1"/>
    </source>
</evidence>
<dbReference type="PANTHER" id="PTHR42899">
    <property type="entry name" value="SPERMATOGENESIS-ASSOCIATED PROTEIN 20"/>
    <property type="match status" value="1"/>
</dbReference>
<evidence type="ECO:0000259" key="1">
    <source>
        <dbReference type="Pfam" id="PF03190"/>
    </source>
</evidence>
<dbReference type="InterPro" id="IPR036249">
    <property type="entry name" value="Thioredoxin-like_sf"/>
</dbReference>
<dbReference type="InterPro" id="IPR008928">
    <property type="entry name" value="6-hairpin_glycosidase_sf"/>
</dbReference>
<name>A0ABT9DAW6_9CELL</name>
<reference evidence="2 3" key="1">
    <citation type="submission" date="2023-07" db="EMBL/GenBank/DDBJ databases">
        <title>Description of novel actinomycetes strains, isolated from tidal flat sediment.</title>
        <authorList>
            <person name="Lu C."/>
        </authorList>
    </citation>
    <scope>NUCLEOTIDE SEQUENCE [LARGE SCALE GENOMIC DNA]</scope>
    <source>
        <strain evidence="2 3">SYSU T00b441</strain>
    </source>
</reference>
<comment type="caution">
    <text evidence="2">The sequence shown here is derived from an EMBL/GenBank/DDBJ whole genome shotgun (WGS) entry which is preliminary data.</text>
</comment>
<dbReference type="RefSeq" id="WP_304601321.1">
    <property type="nucleotide sequence ID" value="NZ_JAUQYP010000001.1"/>
</dbReference>
<evidence type="ECO:0000313" key="3">
    <source>
        <dbReference type="Proteomes" id="UP001232536"/>
    </source>
</evidence>
<dbReference type="Pfam" id="PF03190">
    <property type="entry name" value="Thioredox_DsbH"/>
    <property type="match status" value="1"/>
</dbReference>
<accession>A0ABT9DAW6</accession>
<organism evidence="2 3">
    <name type="scientific">Actinotalea lenta</name>
    <dbReference type="NCBI Taxonomy" id="3064654"/>
    <lineage>
        <taxon>Bacteria</taxon>
        <taxon>Bacillati</taxon>
        <taxon>Actinomycetota</taxon>
        <taxon>Actinomycetes</taxon>
        <taxon>Micrococcales</taxon>
        <taxon>Cellulomonadaceae</taxon>
        <taxon>Actinotalea</taxon>
    </lineage>
</organism>
<sequence>MAERLRTSTSPYLRQHADNPVDWWEWGPEAFAEARRRDVPVMLSVGYAACHWCHVMAHESFEDPVIADLLNRTAVAVKVDREERPDVDATYMAATQALTGQGGWPMTVWLTPEGRPFFAGTYHPSRPLAGMPSFRQVVEAVTSAWAERRGDVIRSAAQIGDALRNLTPPPGPGAPLHATVSDTALAAAQTLHDTRHGGFGGAPKFPPSAVLEWLLRRAARGGDRRASTAGAMAQTTLEAMARGGIYDQLGGGFARYAVDATWTVPHFEKMLVDNAQLLRVYLHWWRASDQPLARRVVAQTADWLIRELRTAEGAFASSLDADSPAPDGTLTEGAYYVWTPGQVREVLGDQDGRWATDLLRVFEGGSFEAGTSVLRLPADPDDPERWADVRDRLRRARDTRPAPARDDKVVAAWNGLAIAALAEAGGLLDRPDWLDAASGAADLLLAVHVRRDGGTVRLARTSRDGVAGSAPGLLEDYADLAEGLLSLGGISGERRYLDAAGDLLDAVLDRFTGAPDGALRDTATDEADPMLATLGPSRELTDAPAPSGTSAAAGALLHHAALTGSARHRRAAEQALAAALQAAPERPTTAGWALAVLEAYLDGPREVAVIGPTDDPATHALRRTALASPAPGLVLAVGPSGDDLPLLADRAPIDRRPTAYACRGFVCDRPTVSPDELAAQLAR</sequence>
<dbReference type="PIRSF" id="PIRSF006402">
    <property type="entry name" value="UCP006402_thioredoxin"/>
    <property type="match status" value="1"/>
</dbReference>